<feature type="region of interest" description="Disordered" evidence="1">
    <location>
        <begin position="51"/>
        <end position="94"/>
    </location>
</feature>
<organism evidence="2 3">
    <name type="scientific">Euplotes crassus</name>
    <dbReference type="NCBI Taxonomy" id="5936"/>
    <lineage>
        <taxon>Eukaryota</taxon>
        <taxon>Sar</taxon>
        <taxon>Alveolata</taxon>
        <taxon>Ciliophora</taxon>
        <taxon>Intramacronucleata</taxon>
        <taxon>Spirotrichea</taxon>
        <taxon>Hypotrichia</taxon>
        <taxon>Euplotida</taxon>
        <taxon>Euplotidae</taxon>
        <taxon>Moneuplotes</taxon>
    </lineage>
</organism>
<dbReference type="AlphaFoldDB" id="A0AAD2D3A7"/>
<feature type="compositionally biased region" description="Basic and acidic residues" evidence="1">
    <location>
        <begin position="185"/>
        <end position="207"/>
    </location>
</feature>
<feature type="compositionally biased region" description="Basic residues" evidence="1">
    <location>
        <begin position="171"/>
        <end position="184"/>
    </location>
</feature>
<feature type="compositionally biased region" description="Basic and acidic residues" evidence="1">
    <location>
        <begin position="258"/>
        <end position="295"/>
    </location>
</feature>
<evidence type="ECO:0000256" key="1">
    <source>
        <dbReference type="SAM" id="MobiDB-lite"/>
    </source>
</evidence>
<protein>
    <submittedName>
        <fullName evidence="2">Uncharacterized protein</fullName>
    </submittedName>
</protein>
<keyword evidence="3" id="KW-1185">Reference proteome</keyword>
<evidence type="ECO:0000313" key="3">
    <source>
        <dbReference type="Proteomes" id="UP001295684"/>
    </source>
</evidence>
<sequence length="335" mass="39435">MQSQNQELIDLIHSEFPAVNKLTIQNEVRKNKGDLKDARKTVQSISDSIAEADAILGEEQKEYQDSSSSDEGESESYESQDENDEEEISKICTPKVDNYLEESKEKVEQQSEEIYADLANDLIEKFPGVPTTCVEECFKFFYPNLGKIELVLGEFQKQWVMYSQDFDGYKRGKGKRRERAKKEGKRKDRSETKRGKKSTKDIDHDVNPELAAEIDKIQELLDNDMNDLSKDEIKTLKGNLRVMKKEIRGLRKEHKKKLKDERKAIKSEAKKLKKEEREKIKHEKRLKREEETKKRSMKNYKDDVFFREVREEPTIIKQYLKETKKDLKRARKEGE</sequence>
<feature type="region of interest" description="Disordered" evidence="1">
    <location>
        <begin position="168"/>
        <end position="207"/>
    </location>
</feature>
<comment type="caution">
    <text evidence="2">The sequence shown here is derived from an EMBL/GenBank/DDBJ whole genome shotgun (WGS) entry which is preliminary data.</text>
</comment>
<feature type="region of interest" description="Disordered" evidence="1">
    <location>
        <begin position="251"/>
        <end position="295"/>
    </location>
</feature>
<name>A0AAD2D3A7_EUPCR</name>
<gene>
    <name evidence="2" type="ORF">ECRASSUSDP1_LOCUS19899</name>
</gene>
<dbReference type="EMBL" id="CAMPGE010020235">
    <property type="protein sequence ID" value="CAI2378502.1"/>
    <property type="molecule type" value="Genomic_DNA"/>
</dbReference>
<evidence type="ECO:0000313" key="2">
    <source>
        <dbReference type="EMBL" id="CAI2378502.1"/>
    </source>
</evidence>
<dbReference type="Proteomes" id="UP001295684">
    <property type="component" value="Unassembled WGS sequence"/>
</dbReference>
<reference evidence="2" key="1">
    <citation type="submission" date="2023-07" db="EMBL/GenBank/DDBJ databases">
        <authorList>
            <consortium name="AG Swart"/>
            <person name="Singh M."/>
            <person name="Singh A."/>
            <person name="Seah K."/>
            <person name="Emmerich C."/>
        </authorList>
    </citation>
    <scope>NUCLEOTIDE SEQUENCE</scope>
    <source>
        <strain evidence="2">DP1</strain>
    </source>
</reference>
<accession>A0AAD2D3A7</accession>
<proteinExistence type="predicted"/>
<feature type="compositionally biased region" description="Acidic residues" evidence="1">
    <location>
        <begin position="68"/>
        <end position="87"/>
    </location>
</feature>